<accession>A0A5C6NAD9</accession>
<organism evidence="1 2">
    <name type="scientific">Takifugu flavidus</name>
    <name type="common">sansaifugu</name>
    <dbReference type="NCBI Taxonomy" id="433684"/>
    <lineage>
        <taxon>Eukaryota</taxon>
        <taxon>Metazoa</taxon>
        <taxon>Chordata</taxon>
        <taxon>Craniata</taxon>
        <taxon>Vertebrata</taxon>
        <taxon>Euteleostomi</taxon>
        <taxon>Actinopterygii</taxon>
        <taxon>Neopterygii</taxon>
        <taxon>Teleostei</taxon>
        <taxon>Neoteleostei</taxon>
        <taxon>Acanthomorphata</taxon>
        <taxon>Eupercaria</taxon>
        <taxon>Tetraodontiformes</taxon>
        <taxon>Tetradontoidea</taxon>
        <taxon>Tetraodontidae</taxon>
        <taxon>Takifugu</taxon>
    </lineage>
</organism>
<keyword evidence="2" id="KW-1185">Reference proteome</keyword>
<dbReference type="EMBL" id="RHFK02000016">
    <property type="protein sequence ID" value="TWW64136.1"/>
    <property type="molecule type" value="Genomic_DNA"/>
</dbReference>
<protein>
    <submittedName>
        <fullName evidence="1">Uncharacterized protein</fullName>
    </submittedName>
</protein>
<comment type="caution">
    <text evidence="1">The sequence shown here is derived from an EMBL/GenBank/DDBJ whole genome shotgun (WGS) entry which is preliminary data.</text>
</comment>
<evidence type="ECO:0000313" key="2">
    <source>
        <dbReference type="Proteomes" id="UP000324091"/>
    </source>
</evidence>
<reference evidence="1 2" key="1">
    <citation type="submission" date="2019-04" db="EMBL/GenBank/DDBJ databases">
        <title>Chromosome genome assembly for Takifugu flavidus.</title>
        <authorList>
            <person name="Xiao S."/>
        </authorList>
    </citation>
    <scope>NUCLEOTIDE SEQUENCE [LARGE SCALE GENOMIC DNA]</scope>
    <source>
        <strain evidence="1">HTHZ2018</strain>
        <tissue evidence="1">Muscle</tissue>
    </source>
</reference>
<dbReference type="AlphaFoldDB" id="A0A5C6NAD9"/>
<gene>
    <name evidence="1" type="ORF">D4764_03G0011440</name>
</gene>
<proteinExistence type="predicted"/>
<name>A0A5C6NAD9_9TELE</name>
<evidence type="ECO:0000313" key="1">
    <source>
        <dbReference type="EMBL" id="TWW64136.1"/>
    </source>
</evidence>
<sequence length="104" mass="10711">MAFSQSKQSNLVFGSRHSVLVSLDPPGVLVQPKPDVTTQTGLVIPYASAYKTSGGALGCVTCGGGGENIITLQCQLLLLSSSDPWATINYPICAIITVGSGTQL</sequence>
<dbReference type="Proteomes" id="UP000324091">
    <property type="component" value="Chromosome 3"/>
</dbReference>